<dbReference type="InterPro" id="IPR046960">
    <property type="entry name" value="PPR_At4g14850-like_plant"/>
</dbReference>
<proteinExistence type="predicted"/>
<evidence type="ECO:0008006" key="5">
    <source>
        <dbReference type="Google" id="ProtNLM"/>
    </source>
</evidence>
<keyword evidence="1" id="KW-0677">Repeat</keyword>
<sequence>MIDSYASAGEYDTALRIFCEMQRIHDPDGYTMQSVISSCAGLGALSLNLWAHAYVLKSSDKNMIGEVLVNTSLCDSFKILYDKRYNLFHYPVSDEDAPNYHSIIQNSMDMVYNGEDYNGDRIVHGMISQMDPTLVAYGDKIVAQGGPVHLSNELRWSTFPATPVVQLGTATRLSARLRNESHVKLKFQMIRQINLLG</sequence>
<evidence type="ECO:0000256" key="2">
    <source>
        <dbReference type="ARBA" id="ARBA00023117"/>
    </source>
</evidence>
<dbReference type="PANTHER" id="PTHR47926">
    <property type="entry name" value="PENTATRICOPEPTIDE REPEAT-CONTAINING PROTEIN"/>
    <property type="match status" value="1"/>
</dbReference>
<protein>
    <recommendedName>
        <fullName evidence="5">Pentatricopeptide repeat-containing protein</fullName>
    </recommendedName>
</protein>
<dbReference type="NCBIfam" id="TIGR00756">
    <property type="entry name" value="PPR"/>
    <property type="match status" value="1"/>
</dbReference>
<evidence type="ECO:0000313" key="3">
    <source>
        <dbReference type="EMBL" id="RYR63222.1"/>
    </source>
</evidence>
<dbReference type="InterPro" id="IPR036427">
    <property type="entry name" value="Bromodomain-like_sf"/>
</dbReference>
<organism evidence="3 4">
    <name type="scientific">Arachis hypogaea</name>
    <name type="common">Peanut</name>
    <dbReference type="NCBI Taxonomy" id="3818"/>
    <lineage>
        <taxon>Eukaryota</taxon>
        <taxon>Viridiplantae</taxon>
        <taxon>Streptophyta</taxon>
        <taxon>Embryophyta</taxon>
        <taxon>Tracheophyta</taxon>
        <taxon>Spermatophyta</taxon>
        <taxon>Magnoliopsida</taxon>
        <taxon>eudicotyledons</taxon>
        <taxon>Gunneridae</taxon>
        <taxon>Pentapetalae</taxon>
        <taxon>rosids</taxon>
        <taxon>fabids</taxon>
        <taxon>Fabales</taxon>
        <taxon>Fabaceae</taxon>
        <taxon>Papilionoideae</taxon>
        <taxon>50 kb inversion clade</taxon>
        <taxon>dalbergioids sensu lato</taxon>
        <taxon>Dalbergieae</taxon>
        <taxon>Pterocarpus clade</taxon>
        <taxon>Arachis</taxon>
    </lineage>
</organism>
<dbReference type="SUPFAM" id="SSF47370">
    <property type="entry name" value="Bromodomain"/>
    <property type="match status" value="1"/>
</dbReference>
<evidence type="ECO:0000313" key="4">
    <source>
        <dbReference type="Proteomes" id="UP000289738"/>
    </source>
</evidence>
<gene>
    <name evidence="3" type="ORF">Ahy_A04g021024</name>
</gene>
<dbReference type="InterPro" id="IPR011990">
    <property type="entry name" value="TPR-like_helical_dom_sf"/>
</dbReference>
<keyword evidence="4" id="KW-1185">Reference proteome</keyword>
<accession>A0A445DJG2</accession>
<dbReference type="GO" id="GO:0009451">
    <property type="term" value="P:RNA modification"/>
    <property type="evidence" value="ECO:0007669"/>
    <property type="project" value="InterPro"/>
</dbReference>
<dbReference type="AlphaFoldDB" id="A0A445DJG2"/>
<dbReference type="Gene3D" id="1.25.40.10">
    <property type="entry name" value="Tetratricopeptide repeat domain"/>
    <property type="match status" value="1"/>
</dbReference>
<dbReference type="STRING" id="3818.A0A445DJG2"/>
<dbReference type="Gene3D" id="1.20.920.10">
    <property type="entry name" value="Bromodomain-like"/>
    <property type="match status" value="1"/>
</dbReference>
<dbReference type="InterPro" id="IPR002885">
    <property type="entry name" value="PPR_rpt"/>
</dbReference>
<evidence type="ECO:0000256" key="1">
    <source>
        <dbReference type="ARBA" id="ARBA00022737"/>
    </source>
</evidence>
<reference evidence="3 4" key="1">
    <citation type="submission" date="2019-01" db="EMBL/GenBank/DDBJ databases">
        <title>Sequencing of cultivated peanut Arachis hypogaea provides insights into genome evolution and oil improvement.</title>
        <authorList>
            <person name="Chen X."/>
        </authorList>
    </citation>
    <scope>NUCLEOTIDE SEQUENCE [LARGE SCALE GENOMIC DNA]</scope>
    <source>
        <strain evidence="4">cv. Fuhuasheng</strain>
        <tissue evidence="3">Leaves</tissue>
    </source>
</reference>
<dbReference type="GO" id="GO:0003723">
    <property type="term" value="F:RNA binding"/>
    <property type="evidence" value="ECO:0007669"/>
    <property type="project" value="InterPro"/>
</dbReference>
<keyword evidence="2" id="KW-0103">Bromodomain</keyword>
<dbReference type="Proteomes" id="UP000289738">
    <property type="component" value="Chromosome A04"/>
</dbReference>
<name>A0A445DJG2_ARAHY</name>
<dbReference type="PANTHER" id="PTHR47926:SF508">
    <property type="entry name" value="PENTATRICOPEPTIDE REPEAT-CONTAINING PROTEIN"/>
    <property type="match status" value="1"/>
</dbReference>
<dbReference type="EMBL" id="SDMP01000004">
    <property type="protein sequence ID" value="RYR63222.1"/>
    <property type="molecule type" value="Genomic_DNA"/>
</dbReference>
<comment type="caution">
    <text evidence="3">The sequence shown here is derived from an EMBL/GenBank/DDBJ whole genome shotgun (WGS) entry which is preliminary data.</text>
</comment>